<dbReference type="PANTHER" id="PTHR32295:SF281">
    <property type="entry name" value="PROTEIN IQ-DOMAIN 31"/>
    <property type="match status" value="1"/>
</dbReference>
<accession>W1P7D2</accession>
<dbReference type="CDD" id="cd23767">
    <property type="entry name" value="IQCD"/>
    <property type="match status" value="1"/>
</dbReference>
<feature type="region of interest" description="Disordered" evidence="4">
    <location>
        <begin position="1"/>
        <end position="103"/>
    </location>
</feature>
<keyword evidence="1" id="KW-0112">Calmodulin-binding</keyword>
<comment type="subunit">
    <text evidence="3">Binds to multiple calmodulin (CaM) in the presence of Ca(2+) and CaM-like proteins.</text>
</comment>
<feature type="compositionally biased region" description="Polar residues" evidence="4">
    <location>
        <begin position="307"/>
        <end position="320"/>
    </location>
</feature>
<reference evidence="7" key="1">
    <citation type="journal article" date="2013" name="Science">
        <title>The Amborella genome and the evolution of flowering plants.</title>
        <authorList>
            <consortium name="Amborella Genome Project"/>
        </authorList>
    </citation>
    <scope>NUCLEOTIDE SEQUENCE [LARGE SCALE GENOMIC DNA]</scope>
</reference>
<feature type="compositionally biased region" description="Polar residues" evidence="4">
    <location>
        <begin position="74"/>
        <end position="90"/>
    </location>
</feature>
<name>W1P7D2_AMBTC</name>
<feature type="compositionally biased region" description="Polar residues" evidence="4">
    <location>
        <begin position="559"/>
        <end position="569"/>
    </location>
</feature>
<protein>
    <recommendedName>
        <fullName evidence="5">DUF4005 domain-containing protein</fullName>
    </recommendedName>
</protein>
<feature type="domain" description="DUF4005" evidence="5">
    <location>
        <begin position="480"/>
        <end position="550"/>
    </location>
</feature>
<proteinExistence type="inferred from homology"/>
<dbReference type="InterPro" id="IPR000048">
    <property type="entry name" value="IQ_motif_EF-hand-BS"/>
</dbReference>
<comment type="similarity">
    <text evidence="2">Belongs to the IQD family.</text>
</comment>
<dbReference type="eggNOG" id="ENOG502QTUQ">
    <property type="taxonomic scope" value="Eukaryota"/>
</dbReference>
<dbReference type="Pfam" id="PF00612">
    <property type="entry name" value="IQ"/>
    <property type="match status" value="3"/>
</dbReference>
<feature type="region of interest" description="Disordered" evidence="4">
    <location>
        <begin position="441"/>
        <end position="580"/>
    </location>
</feature>
<evidence type="ECO:0000313" key="6">
    <source>
        <dbReference type="EMBL" id="ERN03828.1"/>
    </source>
</evidence>
<gene>
    <name evidence="6" type="ORF">AMTR_s00078p00131720</name>
</gene>
<evidence type="ECO:0000256" key="3">
    <source>
        <dbReference type="ARBA" id="ARBA00024378"/>
    </source>
</evidence>
<dbReference type="AlphaFoldDB" id="W1P7D2"/>
<feature type="compositionally biased region" description="Basic and acidic residues" evidence="4">
    <location>
        <begin position="252"/>
        <end position="261"/>
    </location>
</feature>
<evidence type="ECO:0000256" key="2">
    <source>
        <dbReference type="ARBA" id="ARBA00024341"/>
    </source>
</evidence>
<dbReference type="GO" id="GO:0005516">
    <property type="term" value="F:calmodulin binding"/>
    <property type="evidence" value="ECO:0007669"/>
    <property type="project" value="UniProtKB-KW"/>
</dbReference>
<dbReference type="OMA" id="ERWNTIR"/>
<dbReference type="Pfam" id="PF13178">
    <property type="entry name" value="DUF4005"/>
    <property type="match status" value="1"/>
</dbReference>
<dbReference type="SMART" id="SM00015">
    <property type="entry name" value="IQ"/>
    <property type="match status" value="3"/>
</dbReference>
<evidence type="ECO:0000256" key="1">
    <source>
        <dbReference type="ARBA" id="ARBA00022860"/>
    </source>
</evidence>
<dbReference type="EMBL" id="KI394330">
    <property type="protein sequence ID" value="ERN03828.1"/>
    <property type="molecule type" value="Genomic_DNA"/>
</dbReference>
<keyword evidence="7" id="KW-1185">Reference proteome</keyword>
<dbReference type="PANTHER" id="PTHR32295">
    <property type="entry name" value="IQ-DOMAIN 5-RELATED"/>
    <property type="match status" value="1"/>
</dbReference>
<dbReference type="Gramene" id="ERN03828">
    <property type="protein sequence ID" value="ERN03828"/>
    <property type="gene ID" value="AMTR_s00078p00131720"/>
</dbReference>
<dbReference type="Proteomes" id="UP000017836">
    <property type="component" value="Unassembled WGS sequence"/>
</dbReference>
<dbReference type="InterPro" id="IPR025064">
    <property type="entry name" value="DUF4005"/>
</dbReference>
<organism evidence="6 7">
    <name type="scientific">Amborella trichopoda</name>
    <dbReference type="NCBI Taxonomy" id="13333"/>
    <lineage>
        <taxon>Eukaryota</taxon>
        <taxon>Viridiplantae</taxon>
        <taxon>Streptophyta</taxon>
        <taxon>Embryophyta</taxon>
        <taxon>Tracheophyta</taxon>
        <taxon>Spermatophyta</taxon>
        <taxon>Magnoliopsida</taxon>
        <taxon>Amborellales</taxon>
        <taxon>Amborellaceae</taxon>
        <taxon>Amborella</taxon>
    </lineage>
</organism>
<dbReference type="HOGENOM" id="CLU_026881_0_0_1"/>
<dbReference type="PROSITE" id="PS50096">
    <property type="entry name" value="IQ"/>
    <property type="match status" value="3"/>
</dbReference>
<evidence type="ECO:0000256" key="4">
    <source>
        <dbReference type="SAM" id="MobiDB-lite"/>
    </source>
</evidence>
<evidence type="ECO:0000313" key="7">
    <source>
        <dbReference type="Proteomes" id="UP000017836"/>
    </source>
</evidence>
<sequence length="580" mass="62859">MGKSPAKWLKTVLFGKKSSRSQASKGALKGEKERLSTGKGSSIDLAANSPTISEPIPVITDRNGQNLEPEKLNSGGSCNEGISQPSNQTMGRPEESLASDVTGNLDKTREVEAAIKAQAAFRGYLARRAFRALKGIIRLQALARGHMVRRQAVATLLCLHAIVKLQALFRGRKVRLVGPGSKKYSKATSSDAKKFNTSLRTSAQTEKFLANAFAHKLLVSSTIAAPLRIQYNDANAAWLWLERWNTIRLREPPLKPKKANDAKPQPPTNSVRTKRGVRRITSSPDPSPTHVGSEPEKPKRTLRKVTTHSTEPVSETSPQTELEKVKRSLRKVSNSVPEAPPSSLDLVEAEPEKPKRVTRKAPIPAPDTSENMEPELEKKTITTTPPRQLEKKTITSSSPPPLQVETQAAKPADDIPDCLHAEQQTVELLEVVPSVLVENEAQAGTNGEMGVKEEQVTVENTKTSRRRASLPAKGEYGENGLQSNSPNVPSYMAATESAKAKLRGLSSPRFSTEGGERNGVTRRHSLPAGAVNGKVSALSPRTQRLVQASGKGGRGDRSLLSSRDGNVENSGRGYVVLKTK</sequence>
<evidence type="ECO:0000259" key="5">
    <source>
        <dbReference type="Pfam" id="PF13178"/>
    </source>
</evidence>
<feature type="region of interest" description="Disordered" evidence="4">
    <location>
        <begin position="252"/>
        <end position="410"/>
    </location>
</feature>